<accession>A0AA88GHD5</accession>
<evidence type="ECO:0000313" key="16">
    <source>
        <dbReference type="EMBL" id="KAG2374893.1"/>
    </source>
</evidence>
<proteinExistence type="inferred from homology"/>
<evidence type="ECO:0000256" key="2">
    <source>
        <dbReference type="ARBA" id="ARBA00004922"/>
    </source>
</evidence>
<comment type="catalytic activity">
    <reaction evidence="13">
        <text>N(4)-{beta-D-GlcNAc-(1-&gt;2)-[beta-D-GlcNAc-(1-&gt;4)]-alpha-D-Man-(1-&gt;3)-[beta-D-GlcNAc-(1-&gt;2)-alpha-D-Man-(1-&gt;6)]-beta-D-Man-(1-&gt;4)-beta-D-GlcNAc-(1-&gt;4)-beta-D-GlcNAc}-L-asparaginyl-[protein] + UDP-N-acetyl-alpha-D-glucosamine = N(4)-{beta-D-GlcNAc-(1-&gt;2)-[beta-D-GlcNAc-(1-&gt;4)]-alpha-D-Man-(1-&gt;3)-[beta-D-GlcNAc-(1-&gt;2)-[beta-D-GlcNAc-(1-&gt;6)]-alpha-D-Man-(1-&gt;6)]-beta-D-Man-(1-&gt;4)-beta-D-GlcNAc-(1-&gt;4)-beta-D-GlcNAc}-L-asparaginyl-[protein] + UDP + H(+)</text>
        <dbReference type="Rhea" id="RHEA:16921"/>
        <dbReference type="Rhea" id="RHEA-COMP:14374"/>
        <dbReference type="Rhea" id="RHEA-COMP:14377"/>
        <dbReference type="ChEBI" id="CHEBI:15378"/>
        <dbReference type="ChEBI" id="CHEBI:57705"/>
        <dbReference type="ChEBI" id="CHEBI:58223"/>
        <dbReference type="ChEBI" id="CHEBI:139507"/>
        <dbReference type="ChEBI" id="CHEBI:139510"/>
        <dbReference type="EC" id="2.4.1.155"/>
    </reaction>
</comment>
<dbReference type="GO" id="GO:0030144">
    <property type="term" value="F:alpha-1,6-mannosylglycoprotein 6-beta-N-acetylglucosaminyltransferase activity"/>
    <property type="evidence" value="ECO:0007669"/>
    <property type="project" value="UniProtKB-EC"/>
</dbReference>
<dbReference type="AlphaFoldDB" id="A0AA88GHD5"/>
<keyword evidence="8" id="KW-0735">Signal-anchor</keyword>
<feature type="signal peptide" evidence="14">
    <location>
        <begin position="1"/>
        <end position="21"/>
    </location>
</feature>
<evidence type="ECO:0000256" key="9">
    <source>
        <dbReference type="ARBA" id="ARBA00022989"/>
    </source>
</evidence>
<keyword evidence="12" id="KW-0325">Glycoprotein</keyword>
<evidence type="ECO:0000256" key="8">
    <source>
        <dbReference type="ARBA" id="ARBA00022968"/>
    </source>
</evidence>
<dbReference type="GO" id="GO:0006487">
    <property type="term" value="P:protein N-linked glycosylation"/>
    <property type="evidence" value="ECO:0007669"/>
    <property type="project" value="TreeGrafter"/>
</dbReference>
<evidence type="ECO:0000256" key="10">
    <source>
        <dbReference type="ARBA" id="ARBA00023034"/>
    </source>
</evidence>
<feature type="domain" description="Glycosyltransferase family 18 catalytic" evidence="15">
    <location>
        <begin position="54"/>
        <end position="407"/>
    </location>
</feature>
<keyword evidence="5" id="KW-0328">Glycosyltransferase</keyword>
<sequence>MKNKIALTLPIWLRSVGGVLANTNATRILSSNQQPKILICNYLKAFGFVGEGKHPLGELTQWTDLLTALALQDFQIYYAHDLQELVNDILPYHSLDSFHVIFTDYSALKMYFSRQLGVLRQKDRHVVLTQKEEEFKCKLRVLDSFGTHAKYNAMDLTDMKSMDSYCCWNLNLKQYLTLQPSKIPDPVNQFLGTATPLDFEGSQHEDQSLQKKRKNTSSGKYRALIWAKEVKYFDNVPSTYLEVISQKFELITTLEANEFHVLKQKFPNVAFTNLGILSRAQYVKTLRESAIYVGLGTPYIGPSSIEALAFGNVIFNPRISPRKLSDMGKPTDEIYTSQSGYLESIGSPNVVTLNMHDTESIKQHVENVVMLLNQNHGYTPPYLPSEFTLQSFFYRVYSIVNSYNFCGRD</sequence>
<evidence type="ECO:0000256" key="5">
    <source>
        <dbReference type="ARBA" id="ARBA00022676"/>
    </source>
</evidence>
<dbReference type="Pfam" id="PF15024">
    <property type="entry name" value="Glyco_transf_18"/>
    <property type="match status" value="1"/>
</dbReference>
<reference evidence="16 17" key="1">
    <citation type="journal article" date="2018" name="BMC Genomics">
        <title>The genome of Naegleria lovaniensis, the basis for a comparative approach to unravel pathogenicity factors of the human pathogenic amoeba N. fowleri.</title>
        <authorList>
            <person name="Liechti N."/>
            <person name="Schurch N."/>
            <person name="Bruggmann R."/>
            <person name="Wittwer M."/>
        </authorList>
    </citation>
    <scope>NUCLEOTIDE SEQUENCE [LARGE SCALE GENOMIC DNA]</scope>
    <source>
        <strain evidence="16 17">ATCC 30569</strain>
    </source>
</reference>
<evidence type="ECO:0000256" key="14">
    <source>
        <dbReference type="SAM" id="SignalP"/>
    </source>
</evidence>
<keyword evidence="14" id="KW-0732">Signal</keyword>
<evidence type="ECO:0000259" key="15">
    <source>
        <dbReference type="Pfam" id="PF15024"/>
    </source>
</evidence>
<comment type="pathway">
    <text evidence="2">Protein modification; protein glycosylation.</text>
</comment>
<keyword evidence="9" id="KW-1133">Transmembrane helix</keyword>
<evidence type="ECO:0000256" key="3">
    <source>
        <dbReference type="ARBA" id="ARBA00007477"/>
    </source>
</evidence>
<comment type="similarity">
    <text evidence="3">Belongs to the glycosyltransferase 18 family.</text>
</comment>
<dbReference type="InterPro" id="IPR052105">
    <property type="entry name" value="MGAT5_Glycosyltransferase"/>
</dbReference>
<dbReference type="PANTHER" id="PTHR15075">
    <property type="entry name" value="ALPHA-MANNOSIDE BETA-1,6-N-ACETYLGLUCOSAMINYLTRANSFERASE"/>
    <property type="match status" value="1"/>
</dbReference>
<dbReference type="EMBL" id="PYSW02000041">
    <property type="protein sequence ID" value="KAG2374893.1"/>
    <property type="molecule type" value="Genomic_DNA"/>
</dbReference>
<comment type="caution">
    <text evidence="16">The sequence shown here is derived from an EMBL/GenBank/DDBJ whole genome shotgun (WGS) entry which is preliminary data.</text>
</comment>
<dbReference type="GO" id="GO:0000139">
    <property type="term" value="C:Golgi membrane"/>
    <property type="evidence" value="ECO:0007669"/>
    <property type="project" value="UniProtKB-SubCell"/>
</dbReference>
<evidence type="ECO:0000256" key="13">
    <source>
        <dbReference type="ARBA" id="ARBA00048243"/>
    </source>
</evidence>
<dbReference type="RefSeq" id="XP_044544067.1">
    <property type="nucleotide sequence ID" value="XM_044685792.1"/>
</dbReference>
<protein>
    <recommendedName>
        <fullName evidence="4">alpha-1,6-mannosyl-glycoprotein 6-beta-N-acetylglucosaminyltransferase</fullName>
        <ecNumber evidence="4">2.4.1.155</ecNumber>
    </recommendedName>
</protein>
<evidence type="ECO:0000256" key="6">
    <source>
        <dbReference type="ARBA" id="ARBA00022679"/>
    </source>
</evidence>
<dbReference type="InterPro" id="IPR026116">
    <property type="entry name" value="GT18_cat"/>
</dbReference>
<evidence type="ECO:0000256" key="7">
    <source>
        <dbReference type="ARBA" id="ARBA00022692"/>
    </source>
</evidence>
<keyword evidence="17" id="KW-1185">Reference proteome</keyword>
<evidence type="ECO:0000256" key="11">
    <source>
        <dbReference type="ARBA" id="ARBA00023136"/>
    </source>
</evidence>
<keyword evidence="7" id="KW-0812">Transmembrane</keyword>
<comment type="subcellular location">
    <subcellularLocation>
        <location evidence="1">Golgi apparatus membrane</location>
        <topology evidence="1">Single-pass type II membrane protein</topology>
    </subcellularLocation>
</comment>
<dbReference type="Proteomes" id="UP000816034">
    <property type="component" value="Unassembled WGS sequence"/>
</dbReference>
<name>A0AA88GHD5_NAELO</name>
<evidence type="ECO:0000256" key="12">
    <source>
        <dbReference type="ARBA" id="ARBA00023180"/>
    </source>
</evidence>
<feature type="chain" id="PRO_5041651932" description="alpha-1,6-mannosyl-glycoprotein 6-beta-N-acetylglucosaminyltransferase" evidence="14">
    <location>
        <begin position="22"/>
        <end position="409"/>
    </location>
</feature>
<dbReference type="PANTHER" id="PTHR15075:SF2">
    <property type="entry name" value="ALPHA-1,6-MANNOSYLGLYCOPROTEIN 6-BETA-N-ACETYLGLUCOSAMINYLTRANSFERASE"/>
    <property type="match status" value="1"/>
</dbReference>
<evidence type="ECO:0000256" key="4">
    <source>
        <dbReference type="ARBA" id="ARBA00012671"/>
    </source>
</evidence>
<evidence type="ECO:0000313" key="17">
    <source>
        <dbReference type="Proteomes" id="UP000816034"/>
    </source>
</evidence>
<dbReference type="GeneID" id="68102721"/>
<keyword evidence="6" id="KW-0808">Transferase</keyword>
<keyword evidence="10" id="KW-0333">Golgi apparatus</keyword>
<keyword evidence="11" id="KW-0472">Membrane</keyword>
<organism evidence="16 17">
    <name type="scientific">Naegleria lovaniensis</name>
    <name type="common">Amoeba</name>
    <dbReference type="NCBI Taxonomy" id="51637"/>
    <lineage>
        <taxon>Eukaryota</taxon>
        <taxon>Discoba</taxon>
        <taxon>Heterolobosea</taxon>
        <taxon>Tetramitia</taxon>
        <taxon>Eutetramitia</taxon>
        <taxon>Vahlkampfiidae</taxon>
        <taxon>Naegleria</taxon>
    </lineage>
</organism>
<gene>
    <name evidence="16" type="ORF">C9374_010267</name>
</gene>
<evidence type="ECO:0000256" key="1">
    <source>
        <dbReference type="ARBA" id="ARBA00004323"/>
    </source>
</evidence>
<dbReference type="EC" id="2.4.1.155" evidence="4"/>